<dbReference type="PANTHER" id="PTHR43808:SF25">
    <property type="entry name" value="PEPTIDASE M20 DIMERISATION DOMAIN-CONTAINING PROTEIN"/>
    <property type="match status" value="1"/>
</dbReference>
<evidence type="ECO:0000256" key="2">
    <source>
        <dbReference type="ARBA" id="ARBA00022833"/>
    </source>
</evidence>
<organism evidence="3 4">
    <name type="scientific">Paenibacillus nasutitermitis</name>
    <dbReference type="NCBI Taxonomy" id="1652958"/>
    <lineage>
        <taxon>Bacteria</taxon>
        <taxon>Bacillati</taxon>
        <taxon>Bacillota</taxon>
        <taxon>Bacilli</taxon>
        <taxon>Bacillales</taxon>
        <taxon>Paenibacillaceae</taxon>
        <taxon>Paenibacillus</taxon>
    </lineage>
</organism>
<dbReference type="Gene3D" id="3.40.630.10">
    <property type="entry name" value="Zn peptidases"/>
    <property type="match status" value="1"/>
</dbReference>
<accession>A0A916Z8M1</accession>
<evidence type="ECO:0000313" key="3">
    <source>
        <dbReference type="EMBL" id="GGD80116.1"/>
    </source>
</evidence>
<dbReference type="PROSITE" id="PS00758">
    <property type="entry name" value="ARGE_DAPE_CPG2_1"/>
    <property type="match status" value="1"/>
</dbReference>
<keyword evidence="4" id="KW-1185">Reference proteome</keyword>
<evidence type="ECO:0000313" key="4">
    <source>
        <dbReference type="Proteomes" id="UP000612456"/>
    </source>
</evidence>
<dbReference type="InterPro" id="IPR002933">
    <property type="entry name" value="Peptidase_M20"/>
</dbReference>
<name>A0A916Z8M1_9BACL</name>
<dbReference type="Proteomes" id="UP000612456">
    <property type="component" value="Unassembled WGS sequence"/>
</dbReference>
<dbReference type="InterPro" id="IPR001261">
    <property type="entry name" value="ArgE/DapE_CS"/>
</dbReference>
<reference evidence="3" key="1">
    <citation type="journal article" date="2014" name="Int. J. Syst. Evol. Microbiol.">
        <title>Complete genome sequence of Corynebacterium casei LMG S-19264T (=DSM 44701T), isolated from a smear-ripened cheese.</title>
        <authorList>
            <consortium name="US DOE Joint Genome Institute (JGI-PGF)"/>
            <person name="Walter F."/>
            <person name="Albersmeier A."/>
            <person name="Kalinowski J."/>
            <person name="Ruckert C."/>
        </authorList>
    </citation>
    <scope>NUCLEOTIDE SEQUENCE</scope>
    <source>
        <strain evidence="3">CGMCC 1.15178</strain>
    </source>
</reference>
<dbReference type="EMBL" id="BMHP01000003">
    <property type="protein sequence ID" value="GGD80116.1"/>
    <property type="molecule type" value="Genomic_DNA"/>
</dbReference>
<dbReference type="RefSeq" id="WP_188994729.1">
    <property type="nucleotide sequence ID" value="NZ_BMHP01000003.1"/>
</dbReference>
<dbReference type="Gene3D" id="3.30.70.360">
    <property type="match status" value="1"/>
</dbReference>
<sequence>MNREQITIAIQQWVKTHRTEAIELARSLVQINSVNHPPTGNEAEYQRFFADWMVSEAAEVDIYELSEVPGLQEHPAYMASRQYDNRPNVVGRFFGANTGPSLLFSGHADTVYEGNEPWTYPPFSGQTADGKMYGRGAYDMKGGMAAALMAVKCLKNLSIPIAGNVYIESVVDEEHGGANGTLAGRLRGPNPDMAIIPEPSNMKLYPAHLGGGIWKATFIGKSGIGFAGEELISALEATVEFANLLKTYDRHRKEHLAVPAWWQDSRKAEVTLLTIFSGDVTRELQEKLPASGELNFWIEGYPGMTGEEIINDLWNFYDAQLSKYPHLQKCKPLIRPLIRYLSASEMKLDAKGTTFIRTVAESCEKVLDFSPASPVGSPFACDGFMFNLYSHTPALVLGPCGGNAHAADEFLDLNSYEQLIQWYAQIIVDWCGVLEVEGELL</sequence>
<dbReference type="GO" id="GO:0016787">
    <property type="term" value="F:hydrolase activity"/>
    <property type="evidence" value="ECO:0007669"/>
    <property type="project" value="UniProtKB-KW"/>
</dbReference>
<gene>
    <name evidence="3" type="primary">yodQ</name>
    <name evidence="3" type="ORF">GCM10010911_42780</name>
</gene>
<protein>
    <submittedName>
        <fullName evidence="3">Metallohydrolase YodQ</fullName>
    </submittedName>
</protein>
<dbReference type="AlphaFoldDB" id="A0A916Z8M1"/>
<keyword evidence="2" id="KW-0862">Zinc</keyword>
<comment type="caution">
    <text evidence="3">The sequence shown here is derived from an EMBL/GenBank/DDBJ whole genome shotgun (WGS) entry which is preliminary data.</text>
</comment>
<proteinExistence type="predicted"/>
<dbReference type="Pfam" id="PF01546">
    <property type="entry name" value="Peptidase_M20"/>
    <property type="match status" value="1"/>
</dbReference>
<keyword evidence="1" id="KW-0378">Hydrolase</keyword>
<evidence type="ECO:0000256" key="1">
    <source>
        <dbReference type="ARBA" id="ARBA00022801"/>
    </source>
</evidence>
<dbReference type="PANTHER" id="PTHR43808">
    <property type="entry name" value="ACETYLORNITHINE DEACETYLASE"/>
    <property type="match status" value="1"/>
</dbReference>
<reference evidence="3" key="2">
    <citation type="submission" date="2020-09" db="EMBL/GenBank/DDBJ databases">
        <authorList>
            <person name="Sun Q."/>
            <person name="Zhou Y."/>
        </authorList>
    </citation>
    <scope>NUCLEOTIDE SEQUENCE</scope>
    <source>
        <strain evidence="3">CGMCC 1.15178</strain>
    </source>
</reference>
<dbReference type="InterPro" id="IPR050072">
    <property type="entry name" value="Peptidase_M20A"/>
</dbReference>
<dbReference type="SUPFAM" id="SSF53187">
    <property type="entry name" value="Zn-dependent exopeptidases"/>
    <property type="match status" value="1"/>
</dbReference>